<dbReference type="AlphaFoldDB" id="A0A2P2IIF8"/>
<protein>
    <submittedName>
        <fullName evidence="1">Uncharacterized protein</fullName>
    </submittedName>
</protein>
<dbReference type="EMBL" id="GGEC01000527">
    <property type="protein sequence ID" value="MBW81010.1"/>
    <property type="molecule type" value="Transcribed_RNA"/>
</dbReference>
<proteinExistence type="predicted"/>
<accession>A0A2P2IIF8</accession>
<name>A0A2P2IIF8_RHIMU</name>
<evidence type="ECO:0000313" key="1">
    <source>
        <dbReference type="EMBL" id="MBW81010.1"/>
    </source>
</evidence>
<sequence>MHKEKNKKINPYGHLGIKHCSSAACESSTKSR</sequence>
<reference evidence="1" key="1">
    <citation type="submission" date="2018-02" db="EMBL/GenBank/DDBJ databases">
        <title>Rhizophora mucronata_Transcriptome.</title>
        <authorList>
            <person name="Meera S.P."/>
            <person name="Sreeshan A."/>
            <person name="Augustine A."/>
        </authorList>
    </citation>
    <scope>NUCLEOTIDE SEQUENCE</scope>
    <source>
        <tissue evidence="1">Leaf</tissue>
    </source>
</reference>
<organism evidence="1">
    <name type="scientific">Rhizophora mucronata</name>
    <name type="common">Asiatic mangrove</name>
    <dbReference type="NCBI Taxonomy" id="61149"/>
    <lineage>
        <taxon>Eukaryota</taxon>
        <taxon>Viridiplantae</taxon>
        <taxon>Streptophyta</taxon>
        <taxon>Embryophyta</taxon>
        <taxon>Tracheophyta</taxon>
        <taxon>Spermatophyta</taxon>
        <taxon>Magnoliopsida</taxon>
        <taxon>eudicotyledons</taxon>
        <taxon>Gunneridae</taxon>
        <taxon>Pentapetalae</taxon>
        <taxon>rosids</taxon>
        <taxon>fabids</taxon>
        <taxon>Malpighiales</taxon>
        <taxon>Rhizophoraceae</taxon>
        <taxon>Rhizophora</taxon>
    </lineage>
</organism>